<evidence type="ECO:0000313" key="3">
    <source>
        <dbReference type="EMBL" id="TDC53294.1"/>
    </source>
</evidence>
<sequence>MVSRERHRRRRLRLLPPRIRRAAVTPRARRRTTERAGPSPSGTAALLAVLLCPLGGCGVPSDDAVRVINDAEVPYQLLEDPEQTPPTGPAPEQSLTPHLYWVDTTEHLVARTPAGYCVATRAEVVEEVLEQLEAGPPENDRTAGIGTALPPEEWVTLADLDGDTARLQVTPNDAIGAGRVTLAAAQVVLSVTSIAGISRVELLHDQEELQVPLPDGELATGPLGASDYATLLATPQDPPPTGSALGSDLSCPSPATPVQ</sequence>
<organism evidence="3 4">
    <name type="scientific">Jiangella ureilytica</name>
    <dbReference type="NCBI Taxonomy" id="2530374"/>
    <lineage>
        <taxon>Bacteria</taxon>
        <taxon>Bacillati</taxon>
        <taxon>Actinomycetota</taxon>
        <taxon>Actinomycetes</taxon>
        <taxon>Jiangellales</taxon>
        <taxon>Jiangellaceae</taxon>
        <taxon>Jiangella</taxon>
    </lineage>
</organism>
<dbReference type="EMBL" id="SMKL01000010">
    <property type="protein sequence ID" value="TDC53294.1"/>
    <property type="molecule type" value="Genomic_DNA"/>
</dbReference>
<name>A0A4R4RUF7_9ACTN</name>
<accession>A0A4R4RUF7</accession>
<feature type="compositionally biased region" description="Basic residues" evidence="1">
    <location>
        <begin position="1"/>
        <end position="32"/>
    </location>
</feature>
<dbReference type="InterPro" id="IPR019606">
    <property type="entry name" value="GerMN"/>
</dbReference>
<reference evidence="3 4" key="1">
    <citation type="submission" date="2019-02" db="EMBL/GenBank/DDBJ databases">
        <title>Draft genome sequences of novel Actinobacteria.</title>
        <authorList>
            <person name="Sahin N."/>
            <person name="Ay H."/>
            <person name="Saygin H."/>
        </authorList>
    </citation>
    <scope>NUCLEOTIDE SEQUENCE [LARGE SCALE GENOMIC DNA]</scope>
    <source>
        <strain evidence="3 4">KC603</strain>
    </source>
</reference>
<evidence type="ECO:0000259" key="2">
    <source>
        <dbReference type="SMART" id="SM00909"/>
    </source>
</evidence>
<feature type="region of interest" description="Disordered" evidence="1">
    <location>
        <begin position="1"/>
        <end position="41"/>
    </location>
</feature>
<proteinExistence type="predicted"/>
<keyword evidence="4" id="KW-1185">Reference proteome</keyword>
<feature type="region of interest" description="Disordered" evidence="1">
    <location>
        <begin position="229"/>
        <end position="259"/>
    </location>
</feature>
<dbReference type="SMART" id="SM00909">
    <property type="entry name" value="Germane"/>
    <property type="match status" value="1"/>
</dbReference>
<dbReference type="AlphaFoldDB" id="A0A4R4RUF7"/>
<dbReference type="OrthoDB" id="3774064at2"/>
<dbReference type="Proteomes" id="UP000295621">
    <property type="component" value="Unassembled WGS sequence"/>
</dbReference>
<feature type="domain" description="GerMN" evidence="2">
    <location>
        <begin position="125"/>
        <end position="213"/>
    </location>
</feature>
<dbReference type="Pfam" id="PF10646">
    <property type="entry name" value="Germane"/>
    <property type="match status" value="1"/>
</dbReference>
<gene>
    <name evidence="3" type="ORF">E1212_06405</name>
</gene>
<evidence type="ECO:0000256" key="1">
    <source>
        <dbReference type="SAM" id="MobiDB-lite"/>
    </source>
</evidence>
<protein>
    <recommendedName>
        <fullName evidence="2">GerMN domain-containing protein</fullName>
    </recommendedName>
</protein>
<evidence type="ECO:0000313" key="4">
    <source>
        <dbReference type="Proteomes" id="UP000295621"/>
    </source>
</evidence>
<comment type="caution">
    <text evidence="3">The sequence shown here is derived from an EMBL/GenBank/DDBJ whole genome shotgun (WGS) entry which is preliminary data.</text>
</comment>